<reference evidence="2 3" key="1">
    <citation type="journal article" date="2015" name="Stand. Genomic Sci.">
        <title>Genomic Encyclopedia of Bacterial and Archaeal Type Strains, Phase III: the genomes of soil and plant-associated and newly described type strains.</title>
        <authorList>
            <person name="Whitman W.B."/>
            <person name="Woyke T."/>
            <person name="Klenk H.P."/>
            <person name="Zhou Y."/>
            <person name="Lilburn T.G."/>
            <person name="Beck B.J."/>
            <person name="De Vos P."/>
            <person name="Vandamme P."/>
            <person name="Eisen J.A."/>
            <person name="Garrity G."/>
            <person name="Hugenholtz P."/>
            <person name="Kyrpides N.C."/>
        </authorList>
    </citation>
    <scope>NUCLEOTIDE SEQUENCE [LARGE SCALE GENOMIC DNA]</scope>
    <source>
        <strain evidence="2 3">VKM Ac-2538</strain>
    </source>
</reference>
<organism evidence="2 3">
    <name type="scientific">Kribbella orskensis</name>
    <dbReference type="NCBI Taxonomy" id="2512216"/>
    <lineage>
        <taxon>Bacteria</taxon>
        <taxon>Bacillati</taxon>
        <taxon>Actinomycetota</taxon>
        <taxon>Actinomycetes</taxon>
        <taxon>Propionibacteriales</taxon>
        <taxon>Kribbellaceae</taxon>
        <taxon>Kribbella</taxon>
    </lineage>
</organism>
<proteinExistence type="predicted"/>
<feature type="region of interest" description="Disordered" evidence="1">
    <location>
        <begin position="77"/>
        <end position="98"/>
    </location>
</feature>
<comment type="caution">
    <text evidence="2">The sequence shown here is derived from an EMBL/GenBank/DDBJ whole genome shotgun (WGS) entry which is preliminary data.</text>
</comment>
<evidence type="ECO:0000313" key="2">
    <source>
        <dbReference type="EMBL" id="TCO08535.1"/>
    </source>
</evidence>
<evidence type="ECO:0000313" key="3">
    <source>
        <dbReference type="Proteomes" id="UP000295818"/>
    </source>
</evidence>
<feature type="compositionally biased region" description="Low complexity" evidence="1">
    <location>
        <begin position="81"/>
        <end position="98"/>
    </location>
</feature>
<feature type="region of interest" description="Disordered" evidence="1">
    <location>
        <begin position="1"/>
        <end position="34"/>
    </location>
</feature>
<protein>
    <submittedName>
        <fullName evidence="2">Uncharacterized protein</fullName>
    </submittedName>
</protein>
<gene>
    <name evidence="2" type="ORF">EV644_1451</name>
</gene>
<dbReference type="EMBL" id="SLWM01000045">
    <property type="protein sequence ID" value="TCO08535.1"/>
    <property type="molecule type" value="Genomic_DNA"/>
</dbReference>
<dbReference type="Proteomes" id="UP000295818">
    <property type="component" value="Unassembled WGS sequence"/>
</dbReference>
<name>A0ABY2B696_9ACTN</name>
<accession>A0ABY2B696</accession>
<evidence type="ECO:0000256" key="1">
    <source>
        <dbReference type="SAM" id="MobiDB-lite"/>
    </source>
</evidence>
<sequence length="98" mass="9954">MPLLSRNPITPDWLGSMPAASLSQTAGSVAGEPTGTGRWPAFRWISAVGAGCTLSPTVSQVRPITVGDLPPEVSLARRRTAGATSVTSPAATTTGLPL</sequence>
<keyword evidence="3" id="KW-1185">Reference proteome</keyword>